<keyword evidence="2" id="KW-0560">Oxidoreductase</keyword>
<reference evidence="3" key="1">
    <citation type="submission" date="2017-12" db="EMBL/GenBank/DDBJ databases">
        <title>Sequencing the genomes of 1000 Actinobacteria strains.</title>
        <authorList>
            <person name="Klenk H.-P."/>
        </authorList>
    </citation>
    <scope>NUCLEOTIDE SEQUENCE [LARGE SCALE GENOMIC DNA]</scope>
    <source>
        <strain evidence="3">DSM 44228</strain>
    </source>
</reference>
<dbReference type="InterPro" id="IPR002347">
    <property type="entry name" value="SDR_fam"/>
</dbReference>
<evidence type="ECO:0000256" key="2">
    <source>
        <dbReference type="ARBA" id="ARBA00023002"/>
    </source>
</evidence>
<dbReference type="PANTHER" id="PTHR42760:SF115">
    <property type="entry name" value="3-OXOACYL-[ACYL-CARRIER-PROTEIN] REDUCTASE FABG"/>
    <property type="match status" value="1"/>
</dbReference>
<dbReference type="Gene3D" id="3.40.50.720">
    <property type="entry name" value="NAD(P)-binding Rossmann-like Domain"/>
    <property type="match status" value="1"/>
</dbReference>
<dbReference type="AlphaFoldDB" id="A0A2N3Y552"/>
<dbReference type="InterPro" id="IPR036291">
    <property type="entry name" value="NAD(P)-bd_dom_sf"/>
</dbReference>
<dbReference type="GO" id="GO:0016616">
    <property type="term" value="F:oxidoreductase activity, acting on the CH-OH group of donors, NAD or NADP as acceptor"/>
    <property type="evidence" value="ECO:0007669"/>
    <property type="project" value="TreeGrafter"/>
</dbReference>
<name>A0A2N3Y552_SACSN</name>
<dbReference type="OrthoDB" id="3566316at2"/>
<dbReference type="PRINTS" id="PR00081">
    <property type="entry name" value="GDHRDH"/>
</dbReference>
<gene>
    <name evidence="3" type="ORF">A8926_6088</name>
</gene>
<protein>
    <submittedName>
        <fullName evidence="3">NAD(P)-dependent dehydrogenase (Short-subunit alcohol dehydrogenase family)</fullName>
    </submittedName>
</protein>
<dbReference type="SUPFAM" id="SSF51735">
    <property type="entry name" value="NAD(P)-binding Rossmann-fold domains"/>
    <property type="match status" value="1"/>
</dbReference>
<dbReference type="RefSeq" id="WP_010307548.1">
    <property type="nucleotide sequence ID" value="NZ_CP061007.1"/>
</dbReference>
<comment type="caution">
    <text evidence="3">The sequence shown here is derived from an EMBL/GenBank/DDBJ whole genome shotgun (WGS) entry which is preliminary data.</text>
</comment>
<dbReference type="PRINTS" id="PR00080">
    <property type="entry name" value="SDRFAMILY"/>
</dbReference>
<dbReference type="FunFam" id="3.40.50.720:FF:000084">
    <property type="entry name" value="Short-chain dehydrogenase reductase"/>
    <property type="match status" value="1"/>
</dbReference>
<accession>A0A2N3Y552</accession>
<dbReference type="PANTHER" id="PTHR42760">
    <property type="entry name" value="SHORT-CHAIN DEHYDROGENASES/REDUCTASES FAMILY MEMBER"/>
    <property type="match status" value="1"/>
</dbReference>
<dbReference type="Pfam" id="PF13561">
    <property type="entry name" value="adh_short_C2"/>
    <property type="match status" value="1"/>
</dbReference>
<organism evidence="3 4">
    <name type="scientific">Saccharopolyspora spinosa</name>
    <dbReference type="NCBI Taxonomy" id="60894"/>
    <lineage>
        <taxon>Bacteria</taxon>
        <taxon>Bacillati</taxon>
        <taxon>Actinomycetota</taxon>
        <taxon>Actinomycetes</taxon>
        <taxon>Pseudonocardiales</taxon>
        <taxon>Pseudonocardiaceae</taxon>
        <taxon>Saccharopolyspora</taxon>
    </lineage>
</organism>
<dbReference type="STRING" id="994479.GCA_000194155_03841"/>
<evidence type="ECO:0000256" key="1">
    <source>
        <dbReference type="ARBA" id="ARBA00006484"/>
    </source>
</evidence>
<dbReference type="CDD" id="cd05233">
    <property type="entry name" value="SDR_c"/>
    <property type="match status" value="1"/>
</dbReference>
<evidence type="ECO:0000313" key="4">
    <source>
        <dbReference type="Proteomes" id="UP000233786"/>
    </source>
</evidence>
<dbReference type="Proteomes" id="UP000233786">
    <property type="component" value="Unassembled WGS sequence"/>
</dbReference>
<comment type="similarity">
    <text evidence="1">Belongs to the short-chain dehydrogenases/reductases (SDR) family.</text>
</comment>
<evidence type="ECO:0000313" key="3">
    <source>
        <dbReference type="EMBL" id="PKW18034.1"/>
    </source>
</evidence>
<proteinExistence type="inferred from homology"/>
<dbReference type="EMBL" id="PJNB01000001">
    <property type="protein sequence ID" value="PKW18034.1"/>
    <property type="molecule type" value="Genomic_DNA"/>
</dbReference>
<keyword evidence="4" id="KW-1185">Reference proteome</keyword>
<sequence>MPGRLAGKIAFISGTGRAGIGRELAKIFAAEGAKVFGSTRSEHTAAETVAAVKAAGGVMEAFAPADLSDPAAAQNWIDAGIAAFGGIDILVNNAGGLRNGPFDEQPLDDWYYTLRTELDLPYLCTRAAWPHLRARGGGVVINMGSVAGMRGVLFHPMLPHGVTKGALISMTRHLAAAGADHNIRAVCISPAMVRSDATQPHIDAGEFDDLMRITPSRRICEPREVANLALFLASDEATYINGANIPIDGGVSAVGG</sequence>